<keyword evidence="2" id="KW-1185">Reference proteome</keyword>
<name>A0A2S4N4Y8_9FLAO</name>
<dbReference type="Proteomes" id="UP000237056">
    <property type="component" value="Unassembled WGS sequence"/>
</dbReference>
<dbReference type="EMBL" id="PQNY01000025">
    <property type="protein sequence ID" value="POS00751.1"/>
    <property type="molecule type" value="Genomic_DNA"/>
</dbReference>
<protein>
    <submittedName>
        <fullName evidence="1">Uncharacterized protein</fullName>
    </submittedName>
</protein>
<evidence type="ECO:0000313" key="2">
    <source>
        <dbReference type="Proteomes" id="UP000237056"/>
    </source>
</evidence>
<proteinExistence type="predicted"/>
<dbReference type="AlphaFoldDB" id="A0A2S4N4Y8"/>
<sequence length="137" mass="16107">MSFCAKPLLPAVRICVFSVVCRVVFFSDFKFFSAFASKKIFRFRRFKFSCQFLLLKCLRFHFLSTISLRFSVRFQFFCPISFSRNFLIKFRQKKEKQRSRNNHYSSFKKPGKISSGIFPRIAGNVLRLDAEAKPANG</sequence>
<accession>A0A2S4N4Y8</accession>
<comment type="caution">
    <text evidence="1">The sequence shown here is derived from an EMBL/GenBank/DDBJ whole genome shotgun (WGS) entry which is preliminary data.</text>
</comment>
<reference evidence="1 2" key="1">
    <citation type="submission" date="2018-01" db="EMBL/GenBank/DDBJ databases">
        <title>Genomic Encyclopedia of Type Strains, Phase I: the one thousand microbial genomes (KMG-I) project.</title>
        <authorList>
            <person name="Goeker M."/>
        </authorList>
    </citation>
    <scope>NUCLEOTIDE SEQUENCE [LARGE SCALE GENOMIC DNA]</scope>
    <source>
        <strain evidence="1 2">DSM 17960</strain>
    </source>
</reference>
<evidence type="ECO:0000313" key="1">
    <source>
        <dbReference type="EMBL" id="POS00751.1"/>
    </source>
</evidence>
<organism evidence="1 2">
    <name type="scientific">Flavobacterium croceum DSM 17960</name>
    <dbReference type="NCBI Taxonomy" id="1121886"/>
    <lineage>
        <taxon>Bacteria</taxon>
        <taxon>Pseudomonadati</taxon>
        <taxon>Bacteroidota</taxon>
        <taxon>Flavobacteriia</taxon>
        <taxon>Flavobacteriales</taxon>
        <taxon>Flavobacteriaceae</taxon>
        <taxon>Flavobacterium</taxon>
    </lineage>
</organism>
<gene>
    <name evidence="1" type="ORF">Q361_12512</name>
</gene>